<evidence type="ECO:0000313" key="2">
    <source>
        <dbReference type="EMBL" id="OEG74804.1"/>
    </source>
</evidence>
<dbReference type="Proteomes" id="UP000095230">
    <property type="component" value="Unassembled WGS sequence"/>
</dbReference>
<sequence>MKTLLLCLLILCVDVFSKPLHAKKIELAPFCQALVGHWQGEASRPQGVPKAITIDAICSADHRQLIISVSEHASHNLSETWWFRQTDFQVELIYFNGVDDDKRQQFSLYQEGEGFSLLGKGMVKQRPALIQLRFDPSDTGWLWLQNVQYLDHDDDGYQLYRALAFTPAGGVKP</sequence>
<accession>A0A1E5IWA8</accession>
<name>A0A1E5IWA8_SHECO</name>
<dbReference type="EMBL" id="MCBT01000015">
    <property type="protein sequence ID" value="OEG74804.1"/>
    <property type="molecule type" value="Genomic_DNA"/>
</dbReference>
<organism evidence="2 3">
    <name type="scientific">Shewanella colwelliana</name>
    <name type="common">Alteromonas colwelliana</name>
    <dbReference type="NCBI Taxonomy" id="23"/>
    <lineage>
        <taxon>Bacteria</taxon>
        <taxon>Pseudomonadati</taxon>
        <taxon>Pseudomonadota</taxon>
        <taxon>Gammaproteobacteria</taxon>
        <taxon>Alteromonadales</taxon>
        <taxon>Shewanellaceae</taxon>
        <taxon>Shewanella</taxon>
    </lineage>
</organism>
<feature type="signal peptide" evidence="1">
    <location>
        <begin position="1"/>
        <end position="22"/>
    </location>
</feature>
<dbReference type="STRING" id="23.BEL05_01740"/>
<gene>
    <name evidence="2" type="ORF">BEL05_01740</name>
</gene>
<proteinExistence type="predicted"/>
<reference evidence="2 3" key="1">
    <citation type="submission" date="2016-07" db="EMBL/GenBank/DDBJ databases">
        <title>Whole-genome of two Shewanella species isolated from a digestive organ of sea cucumber Apostichopus japonicus Selenka 1867.</title>
        <authorList>
            <person name="Hong H.-H."/>
            <person name="Choi H."/>
            <person name="Cheon S."/>
            <person name="Oh J.-S."/>
            <person name="Lee H.-G."/>
            <person name="Park C."/>
        </authorList>
    </citation>
    <scope>NUCLEOTIDE SEQUENCE [LARGE SCALE GENOMIC DNA]</scope>
    <source>
        <strain evidence="2 3">CSB03KR</strain>
    </source>
</reference>
<keyword evidence="1" id="KW-0732">Signal</keyword>
<dbReference type="AlphaFoldDB" id="A0A1E5IWA8"/>
<evidence type="ECO:0008006" key="4">
    <source>
        <dbReference type="Google" id="ProtNLM"/>
    </source>
</evidence>
<comment type="caution">
    <text evidence="2">The sequence shown here is derived from an EMBL/GenBank/DDBJ whole genome shotgun (WGS) entry which is preliminary data.</text>
</comment>
<protein>
    <recommendedName>
        <fullName evidence="4">DUF1579 domain-containing protein</fullName>
    </recommendedName>
</protein>
<evidence type="ECO:0000313" key="3">
    <source>
        <dbReference type="Proteomes" id="UP000095230"/>
    </source>
</evidence>
<feature type="chain" id="PRO_5009179263" description="DUF1579 domain-containing protein" evidence="1">
    <location>
        <begin position="23"/>
        <end position="173"/>
    </location>
</feature>
<evidence type="ECO:0000256" key="1">
    <source>
        <dbReference type="SAM" id="SignalP"/>
    </source>
</evidence>